<evidence type="ECO:0000259" key="9">
    <source>
        <dbReference type="Pfam" id="PF00586"/>
    </source>
</evidence>
<feature type="binding site" evidence="8">
    <location>
        <position position="490"/>
    </location>
    <ligand>
        <name>substrate</name>
    </ligand>
</feature>
<dbReference type="InterPro" id="IPR036921">
    <property type="entry name" value="PurM-like_N_sf"/>
</dbReference>
<dbReference type="Pfam" id="PF00586">
    <property type="entry name" value="AIRS"/>
    <property type="match status" value="1"/>
</dbReference>
<feature type="binding site" evidence="8">
    <location>
        <position position="790"/>
    </location>
    <ligand>
        <name>ATP</name>
        <dbReference type="ChEBI" id="CHEBI:30616"/>
    </ligand>
</feature>
<keyword evidence="3 8" id="KW-0479">Metal-binding</keyword>
<evidence type="ECO:0000313" key="12">
    <source>
        <dbReference type="EMBL" id="PIR96587.1"/>
    </source>
</evidence>
<evidence type="ECO:0000256" key="7">
    <source>
        <dbReference type="ARBA" id="ARBA00022842"/>
    </source>
</evidence>
<dbReference type="Gene3D" id="3.30.1330.10">
    <property type="entry name" value="PurM-like, N-terminal domain"/>
    <property type="match status" value="2"/>
</dbReference>
<comment type="caution">
    <text evidence="12">The sequence shown here is derived from an EMBL/GenBank/DDBJ whole genome shotgun (WGS) entry which is preliminary data.</text>
</comment>
<comment type="subcellular location">
    <subcellularLocation>
        <location evidence="8">Cytoplasm</location>
    </subcellularLocation>
</comment>
<feature type="binding site" evidence="8">
    <location>
        <position position="793"/>
    </location>
    <ligand>
        <name>substrate</name>
    </ligand>
</feature>
<feature type="active site" evidence="8">
    <location>
        <position position="263"/>
    </location>
</feature>
<feature type="domain" description="PurM-like N-terminal" evidence="9">
    <location>
        <begin position="312"/>
        <end position="438"/>
    </location>
</feature>
<dbReference type="Gene3D" id="3.90.650.10">
    <property type="entry name" value="PurM-like C-terminal domain"/>
    <property type="match status" value="2"/>
</dbReference>
<dbReference type="GO" id="GO:0004642">
    <property type="term" value="F:phosphoribosylformylglycinamidine synthase activity"/>
    <property type="evidence" value="ECO:0007669"/>
    <property type="project" value="UniProtKB-UniRule"/>
</dbReference>
<gene>
    <name evidence="8" type="primary">purL</name>
    <name evidence="12" type="ORF">COT92_00385</name>
</gene>
<keyword evidence="1 8" id="KW-0963">Cytoplasm</keyword>
<dbReference type="GO" id="GO:0006189">
    <property type="term" value="P:'de novo' IMP biosynthetic process"/>
    <property type="evidence" value="ECO:0007669"/>
    <property type="project" value="UniProtKB-UniRule"/>
</dbReference>
<protein>
    <recommendedName>
        <fullName evidence="8">Phosphoribosylformylglycinamidine synthase subunit PurL</fullName>
        <shortName evidence="8">FGAM synthase</shortName>
        <ecNumber evidence="8">6.3.5.3</ecNumber>
    </recommendedName>
    <alternativeName>
        <fullName evidence="8">Formylglycinamide ribonucleotide amidotransferase subunit II</fullName>
        <shortName evidence="8">FGAR amidotransferase II</shortName>
        <shortName evidence="8">FGAR-AT II</shortName>
    </alternativeName>
    <alternativeName>
        <fullName evidence="8">Glutamine amidotransferase PurL</fullName>
    </alternativeName>
    <alternativeName>
        <fullName evidence="8">Phosphoribosylformylglycinamidine synthase subunit II</fullName>
    </alternativeName>
</protein>
<dbReference type="CDD" id="cd02204">
    <property type="entry name" value="PurL_repeat2"/>
    <property type="match status" value="1"/>
</dbReference>
<evidence type="ECO:0000256" key="1">
    <source>
        <dbReference type="ARBA" id="ARBA00022490"/>
    </source>
</evidence>
<dbReference type="InterPro" id="IPR010074">
    <property type="entry name" value="PRibForGlyAmidine_synth_PurL"/>
</dbReference>
<dbReference type="InterPro" id="IPR036676">
    <property type="entry name" value="PurM-like_C_sf"/>
</dbReference>
<comment type="similarity">
    <text evidence="8">Belongs to the FGAMS family.</text>
</comment>
<evidence type="ECO:0000256" key="8">
    <source>
        <dbReference type="HAMAP-Rule" id="MF_00420"/>
    </source>
</evidence>
<dbReference type="InterPro" id="IPR010918">
    <property type="entry name" value="PurM-like_C_dom"/>
</dbReference>
<dbReference type="EC" id="6.3.5.3" evidence="8"/>
<dbReference type="Proteomes" id="UP000230922">
    <property type="component" value="Unassembled WGS sequence"/>
</dbReference>
<dbReference type="PANTHER" id="PTHR43555:SF1">
    <property type="entry name" value="PHOSPHORIBOSYLFORMYLGLYCINAMIDINE SYNTHASE SUBUNIT PURL"/>
    <property type="match status" value="1"/>
</dbReference>
<evidence type="ECO:0000256" key="2">
    <source>
        <dbReference type="ARBA" id="ARBA00022598"/>
    </source>
</evidence>
<dbReference type="GO" id="GO:0000287">
    <property type="term" value="F:magnesium ion binding"/>
    <property type="evidence" value="ECO:0007669"/>
    <property type="project" value="UniProtKB-UniRule"/>
</dbReference>
<evidence type="ECO:0000313" key="13">
    <source>
        <dbReference type="Proteomes" id="UP000230922"/>
    </source>
</evidence>
<evidence type="ECO:0000256" key="3">
    <source>
        <dbReference type="ARBA" id="ARBA00022723"/>
    </source>
</evidence>
<evidence type="ECO:0000256" key="4">
    <source>
        <dbReference type="ARBA" id="ARBA00022741"/>
    </source>
</evidence>
<keyword evidence="4 8" id="KW-0547">Nucleotide-binding</keyword>
<comment type="subunit">
    <text evidence="8">Monomer. Part of the FGAM synthase complex composed of 1 PurL, 1 PurQ and 2 PurS subunits.</text>
</comment>
<dbReference type="AlphaFoldDB" id="A0A2H0VBU0"/>
<dbReference type="UniPathway" id="UPA00074">
    <property type="reaction ID" value="UER00128"/>
</dbReference>
<dbReference type="SUPFAM" id="SSF56042">
    <property type="entry name" value="PurM C-terminal domain-like"/>
    <property type="match status" value="2"/>
</dbReference>
<comment type="pathway">
    <text evidence="8">Purine metabolism; IMP biosynthesis via de novo pathway; 5-amino-1-(5-phospho-D-ribosyl)imidazole from N(2)-formyl-N(1)-(5-phospho-D-ribosyl)glycinamide: step 1/2.</text>
</comment>
<sequence>MPFRIEIYSKVLDARSVSKCGFFNSLGLSGKVRNVVIADAYSVDRKMGKDDIVKAALLLTNSLIEQYSVNSRQNTIKNFDYAIEISFLPGVTDNIGNTAKETIEDGLKIKFKNGEGAYSSQVLFLTGKISETDIKKIAESLHNPLIQKALIKTSKEYKKDKGFAPNIAKVELTRNQKVTYVDLFVDDEELEKIGKLGIPEKGVDKSARYKDNIASPFTGKIQRRGPLALSIEQLKVIRDYFHKQGRKPTDVELEALAQTWSEHCKHTIFADPLDEIQDGIYRHYIKRATNTIRKNLGEKDFCVSVFSDNSGGIVFDKDYLITHKVETHNTPSSLDPFGGAITGIVGVNRDCLGFGLGAKPIINTYGFCVAPPTDKTELYRDEKKQNKMLSAKRIFEGVVAGVNAGGNQSGIPTNDGFVYFDKRYRGKPLVFAGTVGLIPRKIGKHDSHIKYPKKDDLIVMLGGRVGLDGIHGATFSSEGLSQHSPEAAVQIGDPITQKKFSDALIREARNAQLFSSITDCGAGGLSSAVGEMAKLTNGCIVNLHKVHVKYPGLSPWQIWISESQERMVLAVPPAKWKNLQKLMQKHGVEATVIGKFTNNGNCTVKYKNQVVMDIDLDFFHDGRPVQYQLSKKQEPSTKQSPKSKFQILHLKSYILNLLRQPNITSYSFISNQYDHEVQGSSVTKPLQGKGRVNSEATVARPVLHSQKGVVLSHGLCPGYSDIDTYHMSACAIDSAVRANVCAGGNLKHMAILDNFCWYSGSNPESLYKLKHAARACFDIATNYNTPFISGKDSMYNDFKGFDGKGNPVKISIPPTLLISAISVMADINKAVTIDAKLPGDYIYILGETNNELGGSEFEKIISNFPSPRLGEGAPKERDRLMIYGNVPKVDTKKNLKIYQALQQAIKDELIASAVSLSRGGLAAALLKMVIAGRLGANINLNKLPGSSKNEEQALFSESQGRILVTANPKNAGKFQKLTRGIKSARLGQIADDDKIVIKNGKKELAELNLTEATKAYHSTFRGY</sequence>
<feature type="binding site" evidence="8">
    <location>
        <position position="324"/>
    </location>
    <ligand>
        <name>ATP</name>
        <dbReference type="ChEBI" id="CHEBI:30616"/>
    </ligand>
</feature>
<dbReference type="Pfam" id="PF02769">
    <property type="entry name" value="AIRS_C"/>
    <property type="match status" value="2"/>
</dbReference>
<feature type="active site" description="Proton acceptor" evidence="8">
    <location>
        <position position="328"/>
    </location>
</feature>
<feature type="binding site" evidence="8">
    <location>
        <position position="326"/>
    </location>
    <ligand>
        <name>Mg(2+)</name>
        <dbReference type="ChEBI" id="CHEBI:18420"/>
        <label>1</label>
    </ligand>
</feature>
<proteinExistence type="inferred from homology"/>
<evidence type="ECO:0000259" key="11">
    <source>
        <dbReference type="Pfam" id="PF18072"/>
    </source>
</evidence>
<feature type="binding site" evidence="8">
    <location>
        <begin position="562"/>
        <end position="564"/>
    </location>
    <ligand>
        <name>substrate</name>
    </ligand>
</feature>
<accession>A0A2H0VBU0</accession>
<dbReference type="InterPro" id="IPR016188">
    <property type="entry name" value="PurM-like_N"/>
</dbReference>
<dbReference type="Gene3D" id="1.10.8.750">
    <property type="entry name" value="Phosphoribosylformylglycinamidine synthase, linker domain"/>
    <property type="match status" value="1"/>
</dbReference>
<dbReference type="EMBL" id="PFAK01000004">
    <property type="protein sequence ID" value="PIR96587.1"/>
    <property type="molecule type" value="Genomic_DNA"/>
</dbReference>
<comment type="function">
    <text evidence="8">Part of the phosphoribosylformylglycinamidine synthase complex involved in the purines biosynthetic pathway. Catalyzes the ATP-dependent conversion of formylglycinamide ribonucleotide (FGAR) and glutamine to yield formylglycinamidine ribonucleotide (FGAM) and glutamate. The FGAM synthase complex is composed of three subunits. PurQ produces an ammonia molecule by converting glutamine to glutamate. PurL transfers the ammonia molecule to FGAR to form FGAM in an ATP-dependent manner. PurS interacts with PurQ and PurL and is thought to assist in the transfer of the ammonia molecule from PurQ to PurL.</text>
</comment>
<feature type="domain" description="Phosphoribosylformylglycinamidine synthase linker" evidence="11">
    <location>
        <begin position="221"/>
        <end position="266"/>
    </location>
</feature>
<feature type="domain" description="PurM-like C-terminal" evidence="10">
    <location>
        <begin position="838"/>
        <end position="997"/>
    </location>
</feature>
<dbReference type="GO" id="GO:0005737">
    <property type="term" value="C:cytoplasm"/>
    <property type="evidence" value="ECO:0007669"/>
    <property type="project" value="UniProtKB-SubCell"/>
</dbReference>
<keyword evidence="2 8" id="KW-0436">Ligase</keyword>
<feature type="binding site" evidence="8">
    <location>
        <position position="349"/>
    </location>
    <ligand>
        <name>substrate</name>
    </ligand>
</feature>
<dbReference type="PANTHER" id="PTHR43555">
    <property type="entry name" value="PHOSPHORIBOSYLFORMYLGLYCINAMIDINE SYNTHASE SUBUNIT PURL"/>
    <property type="match status" value="1"/>
</dbReference>
<reference evidence="13" key="1">
    <citation type="submission" date="2017-09" db="EMBL/GenBank/DDBJ databases">
        <title>Depth-based differentiation of microbial function through sediment-hosted aquifers and enrichment of novel symbionts in the deep terrestrial subsurface.</title>
        <authorList>
            <person name="Probst A.J."/>
            <person name="Ladd B."/>
            <person name="Jarett J.K."/>
            <person name="Geller-Mcgrath D.E."/>
            <person name="Sieber C.M.K."/>
            <person name="Emerson J.B."/>
            <person name="Anantharaman K."/>
            <person name="Thomas B.C."/>
            <person name="Malmstrom R."/>
            <person name="Stieglmeier M."/>
            <person name="Klingl A."/>
            <person name="Woyke T."/>
            <person name="Ryan C.M."/>
            <person name="Banfield J.F."/>
        </authorList>
    </citation>
    <scope>NUCLEOTIDE SEQUENCE [LARGE SCALE GENOMIC DNA]</scope>
</reference>
<dbReference type="HAMAP" id="MF_00420">
    <property type="entry name" value="PurL_2"/>
    <property type="match status" value="1"/>
</dbReference>
<name>A0A2H0VBU0_9BACT</name>
<dbReference type="InterPro" id="IPR041609">
    <property type="entry name" value="PurL_linker"/>
</dbReference>
<comment type="catalytic activity">
    <reaction evidence="8">
        <text>N(2)-formyl-N(1)-(5-phospho-beta-D-ribosyl)glycinamide + L-glutamine + ATP + H2O = 2-formamido-N(1)-(5-O-phospho-beta-D-ribosyl)acetamidine + L-glutamate + ADP + phosphate + H(+)</text>
        <dbReference type="Rhea" id="RHEA:17129"/>
        <dbReference type="ChEBI" id="CHEBI:15377"/>
        <dbReference type="ChEBI" id="CHEBI:15378"/>
        <dbReference type="ChEBI" id="CHEBI:29985"/>
        <dbReference type="ChEBI" id="CHEBI:30616"/>
        <dbReference type="ChEBI" id="CHEBI:43474"/>
        <dbReference type="ChEBI" id="CHEBI:58359"/>
        <dbReference type="ChEBI" id="CHEBI:147286"/>
        <dbReference type="ChEBI" id="CHEBI:147287"/>
        <dbReference type="ChEBI" id="CHEBI:456216"/>
        <dbReference type="EC" id="6.3.5.3"/>
    </reaction>
</comment>
<dbReference type="CDD" id="cd02203">
    <property type="entry name" value="PurL_repeat1"/>
    <property type="match status" value="1"/>
</dbReference>
<evidence type="ECO:0000259" key="10">
    <source>
        <dbReference type="Pfam" id="PF02769"/>
    </source>
</evidence>
<organism evidence="12 13">
    <name type="scientific">Candidatus Doudnabacteria bacterium CG10_big_fil_rev_8_21_14_0_10_42_18</name>
    <dbReference type="NCBI Taxonomy" id="1974552"/>
    <lineage>
        <taxon>Bacteria</taxon>
        <taxon>Candidatus Doudnaibacteriota</taxon>
    </lineage>
</organism>
<feature type="binding site" evidence="8">
    <location>
        <position position="753"/>
    </location>
    <ligand>
        <name>ATP</name>
        <dbReference type="ChEBI" id="CHEBI:30616"/>
    </ligand>
</feature>
<dbReference type="GO" id="GO:0005524">
    <property type="term" value="F:ATP binding"/>
    <property type="evidence" value="ECO:0007669"/>
    <property type="project" value="UniProtKB-UniRule"/>
</dbReference>
<dbReference type="SUPFAM" id="SSF55326">
    <property type="entry name" value="PurM N-terminal domain-like"/>
    <property type="match status" value="2"/>
</dbReference>
<keyword evidence="6 8" id="KW-0067">ATP-binding</keyword>
<evidence type="ECO:0000256" key="6">
    <source>
        <dbReference type="ARBA" id="ARBA00022840"/>
    </source>
</evidence>
<feature type="binding site" evidence="8">
    <location>
        <position position="350"/>
    </location>
    <ligand>
        <name>Mg(2+)</name>
        <dbReference type="ChEBI" id="CHEBI:18420"/>
        <label>2</label>
    </ligand>
</feature>
<feature type="domain" description="PurM-like C-terminal" evidence="10">
    <location>
        <begin position="454"/>
        <end position="606"/>
    </location>
</feature>
<comment type="caution">
    <text evidence="8">Lacks conserved residue(s) required for the propagation of feature annotation.</text>
</comment>
<keyword evidence="5 8" id="KW-0658">Purine biosynthesis</keyword>
<dbReference type="Pfam" id="PF18072">
    <property type="entry name" value="FGAR-AT_linker"/>
    <property type="match status" value="1"/>
</dbReference>
<feature type="binding site" evidence="8">
    <location>
        <position position="519"/>
    </location>
    <ligand>
        <name>Mg(2+)</name>
        <dbReference type="ChEBI" id="CHEBI:18420"/>
        <label>2</label>
    </ligand>
</feature>
<keyword evidence="7 8" id="KW-0460">Magnesium</keyword>
<evidence type="ECO:0000256" key="5">
    <source>
        <dbReference type="ARBA" id="ARBA00022755"/>
    </source>
</evidence>